<organism evidence="6 7">
    <name type="scientific">Mucilaginibacter terrigena</name>
    <dbReference type="NCBI Taxonomy" id="2492395"/>
    <lineage>
        <taxon>Bacteria</taxon>
        <taxon>Pseudomonadati</taxon>
        <taxon>Bacteroidota</taxon>
        <taxon>Sphingobacteriia</taxon>
        <taxon>Sphingobacteriales</taxon>
        <taxon>Sphingobacteriaceae</taxon>
        <taxon>Mucilaginibacter</taxon>
    </lineage>
</organism>
<dbReference type="GO" id="GO:0051537">
    <property type="term" value="F:2 iron, 2 sulfur cluster binding"/>
    <property type="evidence" value="ECO:0007669"/>
    <property type="project" value="UniProtKB-KW"/>
</dbReference>
<keyword evidence="4" id="KW-0411">Iron-sulfur</keyword>
<evidence type="ECO:0000256" key="2">
    <source>
        <dbReference type="ARBA" id="ARBA00022723"/>
    </source>
</evidence>
<evidence type="ECO:0000259" key="5">
    <source>
        <dbReference type="PROSITE" id="PS51296"/>
    </source>
</evidence>
<comment type="caution">
    <text evidence="6">The sequence shown here is derived from an EMBL/GenBank/DDBJ whole genome shotgun (WGS) entry which is preliminary data.</text>
</comment>
<dbReference type="AlphaFoldDB" id="A0A4Q5LRM5"/>
<dbReference type="Gene3D" id="2.102.10.10">
    <property type="entry name" value="Rieske [2Fe-2S] iron-sulphur domain"/>
    <property type="match status" value="1"/>
</dbReference>
<dbReference type="CDD" id="cd03467">
    <property type="entry name" value="Rieske"/>
    <property type="match status" value="1"/>
</dbReference>
<dbReference type="OrthoDB" id="593800at2"/>
<feature type="domain" description="Rieske" evidence="5">
    <location>
        <begin position="3"/>
        <end position="98"/>
    </location>
</feature>
<evidence type="ECO:0000256" key="3">
    <source>
        <dbReference type="ARBA" id="ARBA00023004"/>
    </source>
</evidence>
<evidence type="ECO:0000313" key="6">
    <source>
        <dbReference type="EMBL" id="RYU92206.1"/>
    </source>
</evidence>
<dbReference type="InterPro" id="IPR017941">
    <property type="entry name" value="Rieske_2Fe-2S"/>
</dbReference>
<keyword evidence="3" id="KW-0408">Iron</keyword>
<dbReference type="EMBL" id="SEWG01000001">
    <property type="protein sequence ID" value="RYU92206.1"/>
    <property type="molecule type" value="Genomic_DNA"/>
</dbReference>
<dbReference type="InterPro" id="IPR036922">
    <property type="entry name" value="Rieske_2Fe-2S_sf"/>
</dbReference>
<dbReference type="PROSITE" id="PS51296">
    <property type="entry name" value="RIESKE"/>
    <property type="match status" value="1"/>
</dbReference>
<keyword evidence="1" id="KW-0001">2Fe-2S</keyword>
<dbReference type="GO" id="GO:0046872">
    <property type="term" value="F:metal ion binding"/>
    <property type="evidence" value="ECO:0007669"/>
    <property type="project" value="UniProtKB-KW"/>
</dbReference>
<keyword evidence="7" id="KW-1185">Reference proteome</keyword>
<protein>
    <submittedName>
        <fullName evidence="6">Rieske (2Fe-2S) protein</fullName>
    </submittedName>
</protein>
<keyword evidence="2" id="KW-0479">Metal-binding</keyword>
<dbReference type="Pfam" id="PF00355">
    <property type="entry name" value="Rieske"/>
    <property type="match status" value="1"/>
</dbReference>
<reference evidence="6 7" key="1">
    <citation type="submission" date="2019-02" db="EMBL/GenBank/DDBJ databases">
        <title>Bacterial novel species Mucilaginibacter sp. 17JY9-4 isolated from soil.</title>
        <authorList>
            <person name="Jung H.-Y."/>
        </authorList>
    </citation>
    <scope>NUCLEOTIDE SEQUENCE [LARGE SCALE GENOMIC DNA]</scope>
    <source>
        <strain evidence="6 7">17JY9-4</strain>
    </source>
</reference>
<dbReference type="Proteomes" id="UP000293331">
    <property type="component" value="Unassembled WGS sequence"/>
</dbReference>
<accession>A0A4Q5LRM5</accession>
<sequence>MKWYPVPGIVLTGEPFIKKVKVSGKGIIIIGYEDKLYALGSTCPHAGAELSGGWCKEGKLICPIHRYSYDLQTGKGSPGQNDYVDSYAVEIRAGEVYVGIETFWDRVFTGK</sequence>
<evidence type="ECO:0000313" key="7">
    <source>
        <dbReference type="Proteomes" id="UP000293331"/>
    </source>
</evidence>
<gene>
    <name evidence="6" type="ORF">EWM62_01870</name>
</gene>
<name>A0A4Q5LRM5_9SPHI</name>
<dbReference type="PANTHER" id="PTHR21496:SF23">
    <property type="entry name" value="3-PHENYLPROPIONATE_CINNAMIC ACID DIOXYGENASE FERREDOXIN SUBUNIT"/>
    <property type="match status" value="1"/>
</dbReference>
<evidence type="ECO:0000256" key="4">
    <source>
        <dbReference type="ARBA" id="ARBA00023014"/>
    </source>
</evidence>
<evidence type="ECO:0000256" key="1">
    <source>
        <dbReference type="ARBA" id="ARBA00022714"/>
    </source>
</evidence>
<dbReference type="RefSeq" id="WP_129874934.1">
    <property type="nucleotide sequence ID" value="NZ_SEWG01000001.1"/>
</dbReference>
<proteinExistence type="predicted"/>
<dbReference type="PANTHER" id="PTHR21496">
    <property type="entry name" value="FERREDOXIN-RELATED"/>
    <property type="match status" value="1"/>
</dbReference>
<dbReference type="SUPFAM" id="SSF50022">
    <property type="entry name" value="ISP domain"/>
    <property type="match status" value="1"/>
</dbReference>